<evidence type="ECO:0000256" key="4">
    <source>
        <dbReference type="ARBA" id="ARBA00022630"/>
    </source>
</evidence>
<evidence type="ECO:0000256" key="7">
    <source>
        <dbReference type="ARBA" id="ARBA00022827"/>
    </source>
</evidence>
<dbReference type="GO" id="GO:0016740">
    <property type="term" value="F:transferase activity"/>
    <property type="evidence" value="ECO:0007669"/>
    <property type="project" value="UniProtKB-KW"/>
</dbReference>
<name>A0ABZ0IPJ7_9BACT</name>
<keyword evidence="7 11" id="KW-0274">FAD</keyword>
<dbReference type="RefSeq" id="WP_317489355.1">
    <property type="nucleotide sequence ID" value="NZ_CP136051.1"/>
</dbReference>
<dbReference type="EMBL" id="CP136051">
    <property type="protein sequence ID" value="WOK06646.1"/>
    <property type="molecule type" value="Genomic_DNA"/>
</dbReference>
<gene>
    <name evidence="12" type="ORF">RT717_26590</name>
</gene>
<evidence type="ECO:0000256" key="10">
    <source>
        <dbReference type="ARBA" id="ARBA00048540"/>
    </source>
</evidence>
<evidence type="ECO:0000256" key="9">
    <source>
        <dbReference type="ARBA" id="ARBA00031306"/>
    </source>
</evidence>
<dbReference type="Gene3D" id="3.10.520.10">
    <property type="entry name" value="ApbE-like domains"/>
    <property type="match status" value="1"/>
</dbReference>
<evidence type="ECO:0000256" key="5">
    <source>
        <dbReference type="ARBA" id="ARBA00022679"/>
    </source>
</evidence>
<evidence type="ECO:0000256" key="1">
    <source>
        <dbReference type="ARBA" id="ARBA00001946"/>
    </source>
</evidence>
<evidence type="ECO:0000256" key="6">
    <source>
        <dbReference type="ARBA" id="ARBA00022723"/>
    </source>
</evidence>
<keyword evidence="6 11" id="KW-0479">Metal-binding</keyword>
<dbReference type="InterPro" id="IPR003374">
    <property type="entry name" value="ApbE-like_sf"/>
</dbReference>
<evidence type="ECO:0000256" key="2">
    <source>
        <dbReference type="ARBA" id="ARBA00011955"/>
    </source>
</evidence>
<comment type="similarity">
    <text evidence="11">Belongs to the ApbE family.</text>
</comment>
<organism evidence="12 13">
    <name type="scientific">Imperialibacter roseus</name>
    <dbReference type="NCBI Taxonomy" id="1324217"/>
    <lineage>
        <taxon>Bacteria</taxon>
        <taxon>Pseudomonadati</taxon>
        <taxon>Bacteroidota</taxon>
        <taxon>Cytophagia</taxon>
        <taxon>Cytophagales</taxon>
        <taxon>Flammeovirgaceae</taxon>
        <taxon>Imperialibacter</taxon>
    </lineage>
</organism>
<dbReference type="Proteomes" id="UP001302349">
    <property type="component" value="Chromosome"/>
</dbReference>
<keyword evidence="5 11" id="KW-0808">Transferase</keyword>
<dbReference type="EC" id="2.7.1.180" evidence="2 11"/>
<comment type="catalytic activity">
    <reaction evidence="10 11">
        <text>L-threonyl-[protein] + FAD = FMN-L-threonyl-[protein] + AMP + H(+)</text>
        <dbReference type="Rhea" id="RHEA:36847"/>
        <dbReference type="Rhea" id="RHEA-COMP:11060"/>
        <dbReference type="Rhea" id="RHEA-COMP:11061"/>
        <dbReference type="ChEBI" id="CHEBI:15378"/>
        <dbReference type="ChEBI" id="CHEBI:30013"/>
        <dbReference type="ChEBI" id="CHEBI:57692"/>
        <dbReference type="ChEBI" id="CHEBI:74257"/>
        <dbReference type="ChEBI" id="CHEBI:456215"/>
        <dbReference type="EC" id="2.7.1.180"/>
    </reaction>
</comment>
<dbReference type="SUPFAM" id="SSF143631">
    <property type="entry name" value="ApbE-like"/>
    <property type="match status" value="1"/>
</dbReference>
<proteinExistence type="inferred from homology"/>
<evidence type="ECO:0000313" key="13">
    <source>
        <dbReference type="Proteomes" id="UP001302349"/>
    </source>
</evidence>
<evidence type="ECO:0000256" key="8">
    <source>
        <dbReference type="ARBA" id="ARBA00022842"/>
    </source>
</evidence>
<dbReference type="InterPro" id="IPR024932">
    <property type="entry name" value="ApbE"/>
</dbReference>
<sequence>MDPFVRKRILPLLFVIALFIVVFVRRNSSSTQVIMLQGTTMGPIPYHVKYISADGVSYQNQVDSLLRAFNQSLSTYVADSEISRFNKADSLAFESPLMFPVLEASKSVYEMTGGAFDPTVGPLVNAWGFGPNKQPSADTAKVDSLLSFVGFDMIRFTSAYAVKEVSGMYLDFSAVAKGYAVDLVGNFLASKSISNYMVEIGGEVTCRGKNENGEAWLIGVDNPKLDITNENIAATVSLDNRAMATSGNYRNFYEVDGKKYAHTIDPVSGRPVQHSLLSASVFARDCMTADALATACMVMGVEKAATLFDAHKELDAILIYSGDGGEIHTVVTAGIKANIRYLLFPEASTSTAP</sequence>
<evidence type="ECO:0000256" key="11">
    <source>
        <dbReference type="PIRNR" id="PIRNR006268"/>
    </source>
</evidence>
<dbReference type="PANTHER" id="PTHR30040:SF2">
    <property type="entry name" value="FAD:PROTEIN FMN TRANSFERASE"/>
    <property type="match status" value="1"/>
</dbReference>
<reference evidence="12 13" key="1">
    <citation type="journal article" date="2023" name="Microbiol. Resour. Announc.">
        <title>Complete Genome Sequence of Imperialibacter roseus strain P4T.</title>
        <authorList>
            <person name="Tizabi D.R."/>
            <person name="Bachvaroff T."/>
            <person name="Hill R.T."/>
        </authorList>
    </citation>
    <scope>NUCLEOTIDE SEQUENCE [LARGE SCALE GENOMIC DNA]</scope>
    <source>
        <strain evidence="12 13">P4T</strain>
    </source>
</reference>
<dbReference type="Pfam" id="PF02424">
    <property type="entry name" value="ApbE"/>
    <property type="match status" value="1"/>
</dbReference>
<keyword evidence="13" id="KW-1185">Reference proteome</keyword>
<dbReference type="PIRSF" id="PIRSF006268">
    <property type="entry name" value="ApbE"/>
    <property type="match status" value="1"/>
</dbReference>
<dbReference type="PANTHER" id="PTHR30040">
    <property type="entry name" value="THIAMINE BIOSYNTHESIS LIPOPROTEIN APBE"/>
    <property type="match status" value="1"/>
</dbReference>
<protein>
    <recommendedName>
        <fullName evidence="3 11">FAD:protein FMN transferase</fullName>
        <ecNumber evidence="2 11">2.7.1.180</ecNumber>
    </recommendedName>
    <alternativeName>
        <fullName evidence="9 11">Flavin transferase</fullName>
    </alternativeName>
</protein>
<comment type="cofactor">
    <cofactor evidence="1">
        <name>Mg(2+)</name>
        <dbReference type="ChEBI" id="CHEBI:18420"/>
    </cofactor>
</comment>
<keyword evidence="8 11" id="KW-0460">Magnesium</keyword>
<keyword evidence="4 11" id="KW-0285">Flavoprotein</keyword>
<accession>A0ABZ0IPJ7</accession>
<evidence type="ECO:0000313" key="12">
    <source>
        <dbReference type="EMBL" id="WOK06646.1"/>
    </source>
</evidence>
<evidence type="ECO:0000256" key="3">
    <source>
        <dbReference type="ARBA" id="ARBA00016337"/>
    </source>
</evidence>